<evidence type="ECO:0000313" key="9">
    <source>
        <dbReference type="Proteomes" id="UP000323506"/>
    </source>
</evidence>
<reference evidence="8 9" key="1">
    <citation type="submission" date="2019-06" db="EMBL/GenBank/DDBJ databases">
        <title>WGS assembly of Gossypium darwinii.</title>
        <authorList>
            <person name="Chen Z.J."/>
            <person name="Sreedasyam A."/>
            <person name="Ando A."/>
            <person name="Song Q."/>
            <person name="De L."/>
            <person name="Hulse-Kemp A."/>
            <person name="Ding M."/>
            <person name="Ye W."/>
            <person name="Kirkbride R."/>
            <person name="Jenkins J."/>
            <person name="Plott C."/>
            <person name="Lovell J."/>
            <person name="Lin Y.-M."/>
            <person name="Vaughn R."/>
            <person name="Liu B."/>
            <person name="Li W."/>
            <person name="Simpson S."/>
            <person name="Scheffler B."/>
            <person name="Saski C."/>
            <person name="Grover C."/>
            <person name="Hu G."/>
            <person name="Conover J."/>
            <person name="Carlson J."/>
            <person name="Shu S."/>
            <person name="Boston L."/>
            <person name="Williams M."/>
            <person name="Peterson D."/>
            <person name="Mcgee K."/>
            <person name="Jones D."/>
            <person name="Wendel J."/>
            <person name="Stelly D."/>
            <person name="Grimwood J."/>
            <person name="Schmutz J."/>
        </authorList>
    </citation>
    <scope>NUCLEOTIDE SEQUENCE [LARGE SCALE GENOMIC DNA]</scope>
    <source>
        <strain evidence="8">1808015.09</strain>
    </source>
</reference>
<dbReference type="EC" id="2.3.2.27" evidence="2"/>
<evidence type="ECO:0000313" key="8">
    <source>
        <dbReference type="EMBL" id="TYG36754.1"/>
    </source>
</evidence>
<dbReference type="GO" id="GO:0005737">
    <property type="term" value="C:cytoplasm"/>
    <property type="evidence" value="ECO:0007669"/>
    <property type="project" value="TreeGrafter"/>
</dbReference>
<keyword evidence="4 6" id="KW-0863">Zinc-finger</keyword>
<evidence type="ECO:0000256" key="6">
    <source>
        <dbReference type="PROSITE-ProRule" id="PRU00175"/>
    </source>
</evidence>
<dbReference type="PROSITE" id="PS50089">
    <property type="entry name" value="ZF_RING_2"/>
    <property type="match status" value="1"/>
</dbReference>
<dbReference type="AlphaFoldDB" id="A0A5D1ZVT6"/>
<dbReference type="GO" id="GO:0016567">
    <property type="term" value="P:protein ubiquitination"/>
    <property type="evidence" value="ECO:0007669"/>
    <property type="project" value="TreeGrafter"/>
</dbReference>
<dbReference type="GO" id="GO:0008270">
    <property type="term" value="F:zinc ion binding"/>
    <property type="evidence" value="ECO:0007669"/>
    <property type="project" value="UniProtKB-KW"/>
</dbReference>
<accession>A0A5D1ZVT6</accession>
<proteinExistence type="predicted"/>
<comment type="catalytic activity">
    <reaction evidence="1">
        <text>S-ubiquitinyl-[E2 ubiquitin-conjugating enzyme]-L-cysteine + [acceptor protein]-L-lysine = [E2 ubiquitin-conjugating enzyme]-L-cysteine + N(6)-ubiquitinyl-[acceptor protein]-L-lysine.</text>
        <dbReference type="EC" id="2.3.2.27"/>
    </reaction>
</comment>
<dbReference type="Gene3D" id="3.30.40.10">
    <property type="entry name" value="Zinc/RING finger domain, C3HC4 (zinc finger)"/>
    <property type="match status" value="1"/>
</dbReference>
<dbReference type="Pfam" id="PF13639">
    <property type="entry name" value="zf-RING_2"/>
    <property type="match status" value="1"/>
</dbReference>
<evidence type="ECO:0000256" key="4">
    <source>
        <dbReference type="ARBA" id="ARBA00022771"/>
    </source>
</evidence>
<organism evidence="8 9">
    <name type="scientific">Gossypium darwinii</name>
    <name type="common">Darwin's cotton</name>
    <name type="synonym">Gossypium barbadense var. darwinii</name>
    <dbReference type="NCBI Taxonomy" id="34276"/>
    <lineage>
        <taxon>Eukaryota</taxon>
        <taxon>Viridiplantae</taxon>
        <taxon>Streptophyta</taxon>
        <taxon>Embryophyta</taxon>
        <taxon>Tracheophyta</taxon>
        <taxon>Spermatophyta</taxon>
        <taxon>Magnoliopsida</taxon>
        <taxon>eudicotyledons</taxon>
        <taxon>Gunneridae</taxon>
        <taxon>Pentapetalae</taxon>
        <taxon>rosids</taxon>
        <taxon>malvids</taxon>
        <taxon>Malvales</taxon>
        <taxon>Malvaceae</taxon>
        <taxon>Malvoideae</taxon>
        <taxon>Gossypium</taxon>
    </lineage>
</organism>
<keyword evidence="9" id="KW-1185">Reference proteome</keyword>
<dbReference type="PANTHER" id="PTHR15710">
    <property type="entry name" value="E3 UBIQUITIN-PROTEIN LIGASE PRAJA"/>
    <property type="match status" value="1"/>
</dbReference>
<dbReference type="InterPro" id="IPR013083">
    <property type="entry name" value="Znf_RING/FYVE/PHD"/>
</dbReference>
<protein>
    <recommendedName>
        <fullName evidence="2">RING-type E3 ubiquitin transferase</fullName>
        <ecNumber evidence="2">2.3.2.27</ecNumber>
    </recommendedName>
</protein>
<dbReference type="EMBL" id="CM017713">
    <property type="protein sequence ID" value="TYG36754.1"/>
    <property type="molecule type" value="Genomic_DNA"/>
</dbReference>
<dbReference type="Proteomes" id="UP000323506">
    <property type="component" value="Chromosome D13"/>
</dbReference>
<gene>
    <name evidence="8" type="ORF">ES288_D13G088700v1</name>
</gene>
<feature type="domain" description="RING-type" evidence="7">
    <location>
        <begin position="190"/>
        <end position="231"/>
    </location>
</feature>
<evidence type="ECO:0000256" key="1">
    <source>
        <dbReference type="ARBA" id="ARBA00000900"/>
    </source>
</evidence>
<evidence type="ECO:0000256" key="5">
    <source>
        <dbReference type="ARBA" id="ARBA00022833"/>
    </source>
</evidence>
<keyword evidence="3" id="KW-0479">Metal-binding</keyword>
<dbReference type="SUPFAM" id="SSF57850">
    <property type="entry name" value="RING/U-box"/>
    <property type="match status" value="1"/>
</dbReference>
<evidence type="ECO:0000259" key="7">
    <source>
        <dbReference type="PROSITE" id="PS50089"/>
    </source>
</evidence>
<keyword evidence="5" id="KW-0862">Zinc</keyword>
<evidence type="ECO:0000256" key="2">
    <source>
        <dbReference type="ARBA" id="ARBA00012483"/>
    </source>
</evidence>
<dbReference type="GO" id="GO:0061630">
    <property type="term" value="F:ubiquitin protein ligase activity"/>
    <property type="evidence" value="ECO:0007669"/>
    <property type="project" value="UniProtKB-EC"/>
</dbReference>
<evidence type="ECO:0000256" key="3">
    <source>
        <dbReference type="ARBA" id="ARBA00022723"/>
    </source>
</evidence>
<name>A0A5D1ZVT6_GOSDA</name>
<dbReference type="PANTHER" id="PTHR15710:SF59">
    <property type="entry name" value="E3 UBIQUITIN-PROTEIN LIGASE SDIR1-LIKE"/>
    <property type="match status" value="1"/>
</dbReference>
<dbReference type="InterPro" id="IPR001841">
    <property type="entry name" value="Znf_RING"/>
</dbReference>
<dbReference type="SMART" id="SM00184">
    <property type="entry name" value="RING"/>
    <property type="match status" value="1"/>
</dbReference>
<sequence length="237" mass="27499">MASTPNEYGIFHHCTFQNKIIPQTCDIAPPSINLQLTIDFVFVSVHHDCLADIYTTTDRLSLRQTFPFNLHILENECWLHQILFPTFRRLRINTTSVGYHSFIHEILQRGRRMPHWVLSRGINCKVLPLRSVIQACIVEHYNDGILMGRALAEAASEFENSNYGMVPANESLVKEMLERVRVEARDEEDCMICLEVLEVEFDASRMPCSHTFHGDCIEKWLKQSHYCPICRFEMPAN</sequence>